<evidence type="ECO:0000259" key="1">
    <source>
        <dbReference type="PROSITE" id="PS51707"/>
    </source>
</evidence>
<accession>A0A4R2NLC0</accession>
<organism evidence="2 3">
    <name type="scientific">Scopulibacillus darangshiensis</name>
    <dbReference type="NCBI Taxonomy" id="442528"/>
    <lineage>
        <taxon>Bacteria</taxon>
        <taxon>Bacillati</taxon>
        <taxon>Bacillota</taxon>
        <taxon>Bacilli</taxon>
        <taxon>Bacillales</taxon>
        <taxon>Sporolactobacillaceae</taxon>
        <taxon>Scopulibacillus</taxon>
    </lineage>
</organism>
<evidence type="ECO:0000313" key="2">
    <source>
        <dbReference type="EMBL" id="TCP22321.1"/>
    </source>
</evidence>
<dbReference type="SUPFAM" id="SSF55154">
    <property type="entry name" value="CYTH-like phosphatases"/>
    <property type="match status" value="1"/>
</dbReference>
<dbReference type="AlphaFoldDB" id="A0A4R2NLC0"/>
<dbReference type="EMBL" id="SLXK01000036">
    <property type="protein sequence ID" value="TCP22321.1"/>
    <property type="molecule type" value="Genomic_DNA"/>
</dbReference>
<dbReference type="CDD" id="cd07762">
    <property type="entry name" value="CYTH-like_Pase_1"/>
    <property type="match status" value="1"/>
</dbReference>
<dbReference type="Gene3D" id="2.40.320.10">
    <property type="entry name" value="Hypothetical Protein Pfu-838710-001"/>
    <property type="match status" value="1"/>
</dbReference>
<dbReference type="InterPro" id="IPR023577">
    <property type="entry name" value="CYTH_domain"/>
</dbReference>
<dbReference type="RefSeq" id="WP_132747550.1">
    <property type="nucleotide sequence ID" value="NZ_SLXK01000036.1"/>
</dbReference>
<proteinExistence type="predicted"/>
<evidence type="ECO:0000313" key="3">
    <source>
        <dbReference type="Proteomes" id="UP000295416"/>
    </source>
</evidence>
<dbReference type="SMART" id="SM01118">
    <property type="entry name" value="CYTH"/>
    <property type="match status" value="1"/>
</dbReference>
<dbReference type="OrthoDB" id="384378at2"/>
<dbReference type="PROSITE" id="PS51707">
    <property type="entry name" value="CYTH"/>
    <property type="match status" value="1"/>
</dbReference>
<dbReference type="Proteomes" id="UP000295416">
    <property type="component" value="Unassembled WGS sequence"/>
</dbReference>
<reference evidence="2 3" key="1">
    <citation type="submission" date="2019-03" db="EMBL/GenBank/DDBJ databases">
        <title>Genomic Encyclopedia of Type Strains, Phase IV (KMG-IV): sequencing the most valuable type-strain genomes for metagenomic binning, comparative biology and taxonomic classification.</title>
        <authorList>
            <person name="Goeker M."/>
        </authorList>
    </citation>
    <scope>NUCLEOTIDE SEQUENCE [LARGE SCALE GENOMIC DNA]</scope>
    <source>
        <strain evidence="2 3">DSM 19377</strain>
    </source>
</reference>
<protein>
    <submittedName>
        <fullName evidence="2">Adenylate cyclase</fullName>
    </submittedName>
</protein>
<feature type="domain" description="CYTH" evidence="1">
    <location>
        <begin position="4"/>
        <end position="192"/>
    </location>
</feature>
<dbReference type="InterPro" id="IPR009195">
    <property type="entry name" value="Uncharacterised_YjbK"/>
</dbReference>
<dbReference type="PIRSF" id="PIRSF012526">
    <property type="entry name" value="CYTH_UCP012526"/>
    <property type="match status" value="1"/>
</dbReference>
<sequence length="196" mass="22881">MNQEIEIEFKNILKKGEFEKLRTALNMTANHFKRQINYYFDTEDFSIKGNHSALRIRFKNGQYQLTLKQPHPEGLLETHQHLSESEASLMIKTAKLPAGDVQTLLRRADIPYEDLVFLGQLTTDRAEIPFMSGELVLDHSFYLDHEDYELEFEASDRTDGQEAFDQLLTAHNIPARKTQNKIIRFFNRYKEQINGG</sequence>
<keyword evidence="3" id="KW-1185">Reference proteome</keyword>
<gene>
    <name evidence="2" type="ORF">EV207_1368</name>
</gene>
<dbReference type="InterPro" id="IPR033469">
    <property type="entry name" value="CYTH-like_dom_sf"/>
</dbReference>
<name>A0A4R2NLC0_9BACL</name>
<comment type="caution">
    <text evidence="2">The sequence shown here is derived from an EMBL/GenBank/DDBJ whole genome shotgun (WGS) entry which is preliminary data.</text>
</comment>
<dbReference type="Pfam" id="PF01928">
    <property type="entry name" value="CYTH"/>
    <property type="match status" value="1"/>
</dbReference>